<feature type="compositionally biased region" description="Polar residues" evidence="1">
    <location>
        <begin position="93"/>
        <end position="105"/>
    </location>
</feature>
<dbReference type="EMBL" id="JANBPK010000922">
    <property type="protein sequence ID" value="KAJ2928560.1"/>
    <property type="molecule type" value="Genomic_DNA"/>
</dbReference>
<feature type="region of interest" description="Disordered" evidence="1">
    <location>
        <begin position="93"/>
        <end position="112"/>
    </location>
</feature>
<evidence type="ECO:0000313" key="2">
    <source>
        <dbReference type="EMBL" id="KAJ2928560.1"/>
    </source>
</evidence>
<comment type="caution">
    <text evidence="2">The sequence shown here is derived from an EMBL/GenBank/DDBJ whole genome shotgun (WGS) entry which is preliminary data.</text>
</comment>
<proteinExistence type="predicted"/>
<feature type="non-terminal residue" evidence="2">
    <location>
        <position position="336"/>
    </location>
</feature>
<evidence type="ECO:0000256" key="1">
    <source>
        <dbReference type="SAM" id="MobiDB-lite"/>
    </source>
</evidence>
<keyword evidence="3" id="KW-1185">Reference proteome</keyword>
<gene>
    <name evidence="2" type="ORF">H1R20_g8507</name>
</gene>
<dbReference type="OrthoDB" id="3014488at2759"/>
<organism evidence="2 3">
    <name type="scientific">Candolleomyces eurysporus</name>
    <dbReference type="NCBI Taxonomy" id="2828524"/>
    <lineage>
        <taxon>Eukaryota</taxon>
        <taxon>Fungi</taxon>
        <taxon>Dikarya</taxon>
        <taxon>Basidiomycota</taxon>
        <taxon>Agaricomycotina</taxon>
        <taxon>Agaricomycetes</taxon>
        <taxon>Agaricomycetidae</taxon>
        <taxon>Agaricales</taxon>
        <taxon>Agaricineae</taxon>
        <taxon>Psathyrellaceae</taxon>
        <taxon>Candolleomyces</taxon>
    </lineage>
</organism>
<dbReference type="AlphaFoldDB" id="A0A9W8J5I6"/>
<dbReference type="Proteomes" id="UP001140091">
    <property type="component" value="Unassembled WGS sequence"/>
</dbReference>
<accession>A0A9W8J5I6</accession>
<evidence type="ECO:0000313" key="3">
    <source>
        <dbReference type="Proteomes" id="UP001140091"/>
    </source>
</evidence>
<reference evidence="2" key="1">
    <citation type="submission" date="2022-06" db="EMBL/GenBank/DDBJ databases">
        <title>Genome Sequence of Candolleomyces eurysporus.</title>
        <authorList>
            <person name="Buettner E."/>
        </authorList>
    </citation>
    <scope>NUCLEOTIDE SEQUENCE</scope>
    <source>
        <strain evidence="2">VTCC 930004</strain>
    </source>
</reference>
<protein>
    <submittedName>
        <fullName evidence="2">Uncharacterized protein</fullName>
    </submittedName>
</protein>
<name>A0A9W8J5I6_9AGAR</name>
<sequence length="336" mass="37011">MAATTPTEGDIELTIVPIVDFLNYLSQNPDPYNDCDVISVTHAKNIDSPVSHEYLHLVIRHQPSNEWRRLLVERQSDRDQVIVGFWPWVQSPDDSSNAPGPSVNQPRLVGGISGSTLRETSRGILSSIFGSSSSSSSSSSSKPQAPNPLLMRNLQFVSLNLRSVASVLLELPTFRRLANEAASQFKDELKSTRYAAYVENPGETPLAGEIAVSDEVEASKKATLALEKAGAIANLDESAILRVTKERKDEINEFSKAVLDHPEKEENLKFFDSRLSGSKEAENTQDYPFINELHAKVVEIGSAEAPSKEEEARYEEAIRAFAGGVLRKVREDGVVF</sequence>